<sequence length="113" mass="13232">MLGDKDINKIINAVKEYNDLLQKSSVVMDRLAETKKQWDTLLSDRDTLRAESERMNRFIAQFKEDYQNFHARESQWVNSVADLHSRLQFMVDELNTIVSHHRQNSVEGSGVIH</sequence>
<gene>
    <name evidence="1" type="ORF">UBAL3_96120040</name>
</gene>
<protein>
    <submittedName>
        <fullName evidence="1">Uncharacterized protein</fullName>
    </submittedName>
</protein>
<proteinExistence type="predicted"/>
<dbReference type="AlphaFoldDB" id="C6I0X6"/>
<dbReference type="Proteomes" id="UP000009374">
    <property type="component" value="Unassembled WGS sequence"/>
</dbReference>
<organism evidence="1 2">
    <name type="scientific">Leptospirillum ferrodiazotrophum</name>
    <dbReference type="NCBI Taxonomy" id="412449"/>
    <lineage>
        <taxon>Bacteria</taxon>
        <taxon>Pseudomonadati</taxon>
        <taxon>Nitrospirota</taxon>
        <taxon>Nitrospiria</taxon>
        <taxon>Nitrospirales</taxon>
        <taxon>Nitrospiraceae</taxon>
        <taxon>Leptospirillum</taxon>
    </lineage>
</organism>
<evidence type="ECO:0000313" key="1">
    <source>
        <dbReference type="EMBL" id="EES51495.1"/>
    </source>
</evidence>
<accession>C6I0X6</accession>
<reference evidence="1 2" key="1">
    <citation type="journal article" date="2009" name="Appl. Environ. Microbiol.">
        <title>Community genomic and proteomic analyses of chemoautotrophic iron-oxidizing "Leptospirillum rubarum" (Group II) and "Leptospirillum ferrodiazotrophum" (Group III) bacteria in acid mine drainage biofilms.</title>
        <authorList>
            <person name="Goltsman D.S."/>
            <person name="Denef V.J."/>
            <person name="Singer S.W."/>
            <person name="VerBerkmoes N.C."/>
            <person name="Lefsrud M."/>
            <person name="Mueller R.S."/>
            <person name="Dick G.J."/>
            <person name="Sun C.L."/>
            <person name="Wheeler K.E."/>
            <person name="Zemla A."/>
            <person name="Baker B.J."/>
            <person name="Hauser L."/>
            <person name="Land M."/>
            <person name="Shah M.B."/>
            <person name="Thelen M.P."/>
            <person name="Hettich R.L."/>
            <person name="Banfield J.F."/>
        </authorList>
    </citation>
    <scope>NUCLEOTIDE SEQUENCE [LARGE SCALE GENOMIC DNA]</scope>
</reference>
<keyword evidence="2" id="KW-1185">Reference proteome</keyword>
<name>C6I0X6_9BACT</name>
<dbReference type="EMBL" id="GG693889">
    <property type="protein sequence ID" value="EES51495.1"/>
    <property type="molecule type" value="Genomic_DNA"/>
</dbReference>
<evidence type="ECO:0000313" key="2">
    <source>
        <dbReference type="Proteomes" id="UP000009374"/>
    </source>
</evidence>